<organism evidence="2 3">
    <name type="scientific">Oceanisphaera profunda</name>
    <dbReference type="NCBI Taxonomy" id="1416627"/>
    <lineage>
        <taxon>Bacteria</taxon>
        <taxon>Pseudomonadati</taxon>
        <taxon>Pseudomonadota</taxon>
        <taxon>Gammaproteobacteria</taxon>
        <taxon>Aeromonadales</taxon>
        <taxon>Aeromonadaceae</taxon>
        <taxon>Oceanisphaera</taxon>
    </lineage>
</organism>
<reference evidence="2 3" key="1">
    <citation type="journal article" date="2014" name="Int. J. Syst. Evol. Microbiol.">
        <title>Oceanisphaera profunda sp. nov., a marine bacterium isolated from deep-sea sediment, and emended description of the genus Oceanisphaera.</title>
        <authorList>
            <person name="Xu Z."/>
            <person name="Zhang X.Y."/>
            <person name="Su H.N."/>
            <person name="Yu Z.C."/>
            <person name="Liu C."/>
            <person name="Li H."/>
            <person name="Chen X.L."/>
            <person name="Song X.Y."/>
            <person name="Xie B.B."/>
            <person name="Qin Q.L."/>
            <person name="Zhou B.C."/>
            <person name="Shi M."/>
            <person name="Huang Y."/>
            <person name="Zhang Y.Z."/>
        </authorList>
    </citation>
    <scope>NUCLEOTIDE SEQUENCE [LARGE SCALE GENOMIC DNA]</scope>
    <source>
        <strain evidence="2 3">SM1222</strain>
    </source>
</reference>
<evidence type="ECO:0008006" key="4">
    <source>
        <dbReference type="Google" id="ProtNLM"/>
    </source>
</evidence>
<evidence type="ECO:0000313" key="3">
    <source>
        <dbReference type="Proteomes" id="UP000243937"/>
    </source>
</evidence>
<proteinExistence type="predicted"/>
<evidence type="ECO:0000256" key="1">
    <source>
        <dbReference type="SAM" id="SignalP"/>
    </source>
</evidence>
<dbReference type="AlphaFoldDB" id="A0A1Y0D5F0"/>
<evidence type="ECO:0000313" key="2">
    <source>
        <dbReference type="EMBL" id="ART82768.1"/>
    </source>
</evidence>
<dbReference type="KEGG" id="opf:CBP31_09135"/>
<dbReference type="RefSeq" id="WP_087036557.1">
    <property type="nucleotide sequence ID" value="NZ_CP021377.1"/>
</dbReference>
<gene>
    <name evidence="2" type="ORF">CBP31_09135</name>
</gene>
<keyword evidence="3" id="KW-1185">Reference proteome</keyword>
<feature type="signal peptide" evidence="1">
    <location>
        <begin position="1"/>
        <end position="17"/>
    </location>
</feature>
<dbReference type="OrthoDB" id="5600760at2"/>
<keyword evidence="1" id="KW-0732">Signal</keyword>
<dbReference type="EMBL" id="CP021377">
    <property type="protein sequence ID" value="ART82768.1"/>
    <property type="molecule type" value="Genomic_DNA"/>
</dbReference>
<dbReference type="Proteomes" id="UP000243937">
    <property type="component" value="Chromosome"/>
</dbReference>
<sequence length="107" mass="11159">MKRVILLSVFLSASTLAGQELDMLPVADHALMDESRGMFNLTDQDNIIKQGGLAAGNNMINSVVITGANHIAAGALSGSNGIIMLNLSSGNNNITNMSTSVNITTVR</sequence>
<name>A0A1Y0D5F0_9GAMM</name>
<accession>A0A1Y0D5F0</accession>
<feature type="chain" id="PRO_5012575635" description="Carbon storage regulator" evidence="1">
    <location>
        <begin position="18"/>
        <end position="107"/>
    </location>
</feature>
<protein>
    <recommendedName>
        <fullName evidence="4">Carbon storage regulator</fullName>
    </recommendedName>
</protein>